<dbReference type="PANTHER" id="PTHR12137">
    <property type="entry name" value="CARBOHYDRATE SULFOTRANSFERASE"/>
    <property type="match status" value="1"/>
</dbReference>
<comment type="subcellular location">
    <subcellularLocation>
        <location evidence="1">Golgi apparatus membrane</location>
        <topology evidence="1">Single-pass type II membrane protein</topology>
    </subcellularLocation>
</comment>
<evidence type="ECO:0000256" key="5">
    <source>
        <dbReference type="ARBA" id="ARBA00023034"/>
    </source>
</evidence>
<evidence type="ECO:0000256" key="6">
    <source>
        <dbReference type="ARBA" id="ARBA00023136"/>
    </source>
</evidence>
<evidence type="ECO:0000256" key="2">
    <source>
        <dbReference type="ARBA" id="ARBA00022679"/>
    </source>
</evidence>
<evidence type="ECO:0000313" key="9">
    <source>
        <dbReference type="Proteomes" id="UP000629025"/>
    </source>
</evidence>
<keyword evidence="9" id="KW-1185">Reference proteome</keyword>
<dbReference type="Gene3D" id="3.40.50.300">
    <property type="entry name" value="P-loop containing nucleotide triphosphate hydrolases"/>
    <property type="match status" value="1"/>
</dbReference>
<name>A0ABQ1KT75_9GAMM</name>
<dbReference type="Proteomes" id="UP000629025">
    <property type="component" value="Unassembled WGS sequence"/>
</dbReference>
<dbReference type="InterPro" id="IPR018011">
    <property type="entry name" value="Carb_sulfotrans_8-10"/>
</dbReference>
<evidence type="ECO:0000256" key="4">
    <source>
        <dbReference type="ARBA" id="ARBA00022989"/>
    </source>
</evidence>
<gene>
    <name evidence="8" type="ORF">GCM10011352_36350</name>
</gene>
<dbReference type="InterPro" id="IPR005331">
    <property type="entry name" value="Sulfotransferase"/>
</dbReference>
<dbReference type="InterPro" id="IPR027417">
    <property type="entry name" value="P-loop_NTPase"/>
</dbReference>
<keyword evidence="3" id="KW-0812">Transmembrane</keyword>
<protein>
    <recommendedName>
        <fullName evidence="10">Sulfotransferase family protein</fullName>
    </recommendedName>
</protein>
<dbReference type="RefSeq" id="WP_188750955.1">
    <property type="nucleotide sequence ID" value="NZ_BMIJ01000008.1"/>
</dbReference>
<evidence type="ECO:0008006" key="10">
    <source>
        <dbReference type="Google" id="ProtNLM"/>
    </source>
</evidence>
<accession>A0ABQ1KT75</accession>
<dbReference type="EMBL" id="BMIJ01000008">
    <property type="protein sequence ID" value="GGC06843.1"/>
    <property type="molecule type" value="Genomic_DNA"/>
</dbReference>
<dbReference type="SUPFAM" id="SSF52540">
    <property type="entry name" value="P-loop containing nucleoside triphosphate hydrolases"/>
    <property type="match status" value="1"/>
</dbReference>
<keyword evidence="2" id="KW-0808">Transferase</keyword>
<dbReference type="PANTHER" id="PTHR12137:SF54">
    <property type="entry name" value="CARBOHYDRATE SULFOTRANSFERASE"/>
    <property type="match status" value="1"/>
</dbReference>
<proteinExistence type="predicted"/>
<comment type="caution">
    <text evidence="8">The sequence shown here is derived from an EMBL/GenBank/DDBJ whole genome shotgun (WGS) entry which is preliminary data.</text>
</comment>
<sequence>MLKSEKYKFLFVHVYKNAGTSITEALMPYAAGQCMQFINRINKKVALPFVDVPQPFHSHISAIELIDKLGEDEFKKYFSFAFVRNPWDWQVSLYKFMLKDKYHYQHEFIKGLGGFEQYLQWRCSGNVRLQKDFICSRTGRVALNFVGKYENLAVDFKKICSEVGIVADLPWRNSSGEKNYRDFYNEKTKLLVEESFKDDIDLFGYSF</sequence>
<evidence type="ECO:0000256" key="3">
    <source>
        <dbReference type="ARBA" id="ARBA00022692"/>
    </source>
</evidence>
<evidence type="ECO:0000256" key="1">
    <source>
        <dbReference type="ARBA" id="ARBA00004323"/>
    </source>
</evidence>
<keyword evidence="4" id="KW-1133">Transmembrane helix</keyword>
<evidence type="ECO:0000256" key="7">
    <source>
        <dbReference type="ARBA" id="ARBA00023180"/>
    </source>
</evidence>
<organism evidence="8 9">
    <name type="scientific">Marinobacterium zhoushanense</name>
    <dbReference type="NCBI Taxonomy" id="1679163"/>
    <lineage>
        <taxon>Bacteria</taxon>
        <taxon>Pseudomonadati</taxon>
        <taxon>Pseudomonadota</taxon>
        <taxon>Gammaproteobacteria</taxon>
        <taxon>Oceanospirillales</taxon>
        <taxon>Oceanospirillaceae</taxon>
        <taxon>Marinobacterium</taxon>
    </lineage>
</organism>
<evidence type="ECO:0000313" key="8">
    <source>
        <dbReference type="EMBL" id="GGC06843.1"/>
    </source>
</evidence>
<keyword evidence="5" id="KW-0333">Golgi apparatus</keyword>
<keyword evidence="7" id="KW-0325">Glycoprotein</keyword>
<reference evidence="9" key="1">
    <citation type="journal article" date="2019" name="Int. J. Syst. Evol. Microbiol.">
        <title>The Global Catalogue of Microorganisms (GCM) 10K type strain sequencing project: providing services to taxonomists for standard genome sequencing and annotation.</title>
        <authorList>
            <consortium name="The Broad Institute Genomics Platform"/>
            <consortium name="The Broad Institute Genome Sequencing Center for Infectious Disease"/>
            <person name="Wu L."/>
            <person name="Ma J."/>
        </authorList>
    </citation>
    <scope>NUCLEOTIDE SEQUENCE [LARGE SCALE GENOMIC DNA]</scope>
    <source>
        <strain evidence="9">CGMCC 1.15341</strain>
    </source>
</reference>
<dbReference type="Pfam" id="PF03567">
    <property type="entry name" value="Sulfotransfer_2"/>
    <property type="match status" value="1"/>
</dbReference>
<keyword evidence="6" id="KW-0472">Membrane</keyword>